<sequence>MPGLESKWATADPEPVKKEAPVSTKPAPKAPSTVQSKWATAEPEETEPKKTKKPKSKNHEKHPKQKAEKPHDDSYKGKVQELTPPQSSEGHEDMSDLAKSFASRLGTKDTEEQPSGNSKGRRNRRKSHNKPAEPQQKGHKEDPNAWEDVSDEEEEDLFEDKLYEKGPMTDAAKAVSMRIGIATNEPEAPKKAQAPREQKEPRGAKEPKAPKEPKESKEPKATYMTPKQKKLLLEKQKQEKLRGEQAEKERKIREEVKAMFDQMEDKSTNWADIDD</sequence>
<protein>
    <submittedName>
        <fullName evidence="2">Uncharacterized protein</fullName>
    </submittedName>
</protein>
<feature type="compositionally biased region" description="Basic residues" evidence="1">
    <location>
        <begin position="50"/>
        <end position="64"/>
    </location>
</feature>
<comment type="caution">
    <text evidence="2">The sequence shown here is derived from an EMBL/GenBank/DDBJ whole genome shotgun (WGS) entry which is preliminary data.</text>
</comment>
<reference evidence="2 3" key="1">
    <citation type="submission" date="2017-12" db="EMBL/GenBank/DDBJ databases">
        <title>Genome Sequence of a Multidrug-Resistant Candida haemulonii Isolate from a Patient with Chronic Leg Ulcers in Israel.</title>
        <authorList>
            <person name="Chow N.A."/>
            <person name="Gade L."/>
            <person name="Batra D."/>
            <person name="Rowe L.A."/>
            <person name="Ben-Ami R."/>
            <person name="Loparev V.N."/>
            <person name="Litvintseva A.P."/>
        </authorList>
    </citation>
    <scope>NUCLEOTIDE SEQUENCE [LARGE SCALE GENOMIC DNA]</scope>
    <source>
        <strain evidence="2 3">B11899</strain>
    </source>
</reference>
<dbReference type="VEuPathDB" id="FungiDB:CXQ85_001017"/>
<proteinExistence type="predicted"/>
<dbReference type="AlphaFoldDB" id="A0A2V1AP63"/>
<feature type="compositionally biased region" description="Acidic residues" evidence="1">
    <location>
        <begin position="144"/>
        <end position="158"/>
    </location>
</feature>
<organism evidence="2 3">
    <name type="scientific">Candidozyma haemuli</name>
    <dbReference type="NCBI Taxonomy" id="45357"/>
    <lineage>
        <taxon>Eukaryota</taxon>
        <taxon>Fungi</taxon>
        <taxon>Dikarya</taxon>
        <taxon>Ascomycota</taxon>
        <taxon>Saccharomycotina</taxon>
        <taxon>Pichiomycetes</taxon>
        <taxon>Metschnikowiaceae</taxon>
        <taxon>Candidozyma</taxon>
    </lineage>
</organism>
<dbReference type="Proteomes" id="UP000244309">
    <property type="component" value="Unassembled WGS sequence"/>
</dbReference>
<dbReference type="RefSeq" id="XP_025339671.1">
    <property type="nucleotide sequence ID" value="XM_025484740.1"/>
</dbReference>
<name>A0A2V1AP63_9ASCO</name>
<evidence type="ECO:0000256" key="1">
    <source>
        <dbReference type="SAM" id="MobiDB-lite"/>
    </source>
</evidence>
<gene>
    <name evidence="2" type="ORF">CXQ85_001017</name>
</gene>
<feature type="compositionally biased region" description="Basic and acidic residues" evidence="1">
    <location>
        <begin position="65"/>
        <end position="79"/>
    </location>
</feature>
<feature type="compositionally biased region" description="Basic and acidic residues" evidence="1">
    <location>
        <begin position="231"/>
        <end position="250"/>
    </location>
</feature>
<evidence type="ECO:0000313" key="2">
    <source>
        <dbReference type="EMBL" id="PVH18731.1"/>
    </source>
</evidence>
<feature type="compositionally biased region" description="Basic residues" evidence="1">
    <location>
        <begin position="119"/>
        <end position="129"/>
    </location>
</feature>
<keyword evidence="3" id="KW-1185">Reference proteome</keyword>
<feature type="region of interest" description="Disordered" evidence="1">
    <location>
        <begin position="1"/>
        <end position="250"/>
    </location>
</feature>
<dbReference type="EMBL" id="PKFO01000001">
    <property type="protein sequence ID" value="PVH18731.1"/>
    <property type="molecule type" value="Genomic_DNA"/>
</dbReference>
<feature type="compositionally biased region" description="Basic and acidic residues" evidence="1">
    <location>
        <begin position="187"/>
        <end position="220"/>
    </location>
</feature>
<evidence type="ECO:0000313" key="3">
    <source>
        <dbReference type="Proteomes" id="UP000244309"/>
    </source>
</evidence>
<dbReference type="GeneID" id="37006348"/>
<dbReference type="OrthoDB" id="4093586at2759"/>
<accession>A0A2V1AP63</accession>